<evidence type="ECO:0000256" key="3">
    <source>
        <dbReference type="ARBA" id="ARBA00022692"/>
    </source>
</evidence>
<dbReference type="Proteomes" id="UP000486351">
    <property type="component" value="Unassembled WGS sequence"/>
</dbReference>
<dbReference type="PANTHER" id="PTHR19432:SF35">
    <property type="entry name" value="SOLUTE CARRIER FAMILY 45 MEMBER 3 ISOFORM X1"/>
    <property type="match status" value="1"/>
</dbReference>
<keyword evidence="3 7" id="KW-0812">Transmembrane</keyword>
<dbReference type="GO" id="GO:0016020">
    <property type="term" value="C:membrane"/>
    <property type="evidence" value="ECO:0007669"/>
    <property type="project" value="UniProtKB-SubCell"/>
</dbReference>
<evidence type="ECO:0000313" key="9">
    <source>
        <dbReference type="Proteomes" id="UP000486351"/>
    </source>
</evidence>
<keyword evidence="4 7" id="KW-1133">Transmembrane helix</keyword>
<evidence type="ECO:0000256" key="4">
    <source>
        <dbReference type="ARBA" id="ARBA00022989"/>
    </source>
</evidence>
<sequence>MQSNLQLASWCVRKNLASLLKDDGNGEDSSAYVHCVSPGDAVRPSSDTSFDQQDREVDSAAELKLVRFAPGSADEVSVDIGHDRLGSILHAPDIQWTLRTRAFRTCLVLAMPWAAYAILDTVFTNTRLSYMESMGISDFVPRFVPSLIQFFLGPILGAMSDRSLSKWGRRNVFLMAAAVVVTVTGLLYGSANVLFPSIQYLTKLLLVLLSVGVLLLNIGLRARVMDMVPIEFQVHAQATLAMYEGVGGVLGSLLFRSTSDAVVFASAISGKEILKAFGFAMAAIFVTTAVCICLRPEHPQDKPIFQPRLSRIGREAWQQVVHAPKVFRFLCVVYFVLSFAWLSFSDEVYQWWGANVYGGCKAADCDDDSQLAYKRGLNTANTALIAQNGLVAVICFIVLLIMPRVPDASYLKRFTVLGLAIGTCALVVAVSVGSFSKEVAFAGFVITAFYQTVANIFPFSVVGIMGKELQTSVHGFNNNGLYVGVLMLFEAASDLTVQVYGTESLSPLGTGNVLTLPCILFAVGIAFRKGFTVLQVPACLLAPDLIKERQLVLDADAQSDNAGSWTPKMATETQRPALPHELAVTHDERHSYMQRMHSLVGPGAYIIPSTFHRPTPNLLLRVVQREQYGREFSRQKHLSTAGTPALQAAPAESALEPPCQLCLVTVADTHRARRDELRRLLAPVGRWGEDASSPSDQRAAADGKQRSPRASPRPRAGSPPRRRWTSAELADIVADFGEQPASAADEEQEDGAALAARMQQQLGSFRTPLTYQHFLMSTSYLERLRRQQQQHQQQR</sequence>
<protein>
    <submittedName>
        <fullName evidence="8">Uncharacterized protein</fullName>
    </submittedName>
</protein>
<feature type="transmembrane region" description="Helical" evidence="7">
    <location>
        <begin position="507"/>
        <end position="527"/>
    </location>
</feature>
<evidence type="ECO:0000256" key="6">
    <source>
        <dbReference type="SAM" id="MobiDB-lite"/>
    </source>
</evidence>
<feature type="transmembrane region" description="Helical" evidence="7">
    <location>
        <begin position="439"/>
        <end position="459"/>
    </location>
</feature>
<feature type="transmembrane region" description="Helical" evidence="7">
    <location>
        <begin position="383"/>
        <end position="402"/>
    </location>
</feature>
<reference evidence="8 9" key="1">
    <citation type="submission" date="2018-09" db="EMBL/GenBank/DDBJ databases">
        <title>Genomic investigation of the strawberry pathogen Phytophthora fragariae indicates pathogenicity is determined by transcriptional variation in three key races.</title>
        <authorList>
            <person name="Adams T.M."/>
            <person name="Armitage A.D."/>
            <person name="Sobczyk M.K."/>
            <person name="Bates H.J."/>
            <person name="Dunwell J.M."/>
            <person name="Nellist C.F."/>
            <person name="Harrison R.J."/>
        </authorList>
    </citation>
    <scope>NUCLEOTIDE SEQUENCE [LARGE SCALE GENOMIC DNA]</scope>
    <source>
        <strain evidence="8 9">NOV-77</strain>
    </source>
</reference>
<dbReference type="SUPFAM" id="SSF103473">
    <property type="entry name" value="MFS general substrate transporter"/>
    <property type="match status" value="1"/>
</dbReference>
<dbReference type="EMBL" id="QXFY01000828">
    <property type="protein sequence ID" value="KAE9334844.1"/>
    <property type="molecule type" value="Genomic_DNA"/>
</dbReference>
<evidence type="ECO:0000256" key="1">
    <source>
        <dbReference type="ARBA" id="ARBA00004141"/>
    </source>
</evidence>
<dbReference type="PANTHER" id="PTHR19432">
    <property type="entry name" value="SUGAR TRANSPORTER"/>
    <property type="match status" value="1"/>
</dbReference>
<dbReference type="AlphaFoldDB" id="A0A6G0RJ18"/>
<feature type="transmembrane region" description="Helical" evidence="7">
    <location>
        <begin position="102"/>
        <end position="119"/>
    </location>
</feature>
<dbReference type="GO" id="GO:0008506">
    <property type="term" value="F:sucrose:proton symporter activity"/>
    <property type="evidence" value="ECO:0007669"/>
    <property type="project" value="TreeGrafter"/>
</dbReference>
<feature type="transmembrane region" description="Helical" evidence="7">
    <location>
        <begin position="200"/>
        <end position="220"/>
    </location>
</feature>
<feature type="compositionally biased region" description="Low complexity" evidence="6">
    <location>
        <begin position="708"/>
        <end position="719"/>
    </location>
</feature>
<accession>A0A6G0RJ18</accession>
<evidence type="ECO:0000313" key="8">
    <source>
        <dbReference type="EMBL" id="KAE9334844.1"/>
    </source>
</evidence>
<keyword evidence="5 7" id="KW-0472">Membrane</keyword>
<name>A0A6G0RJ18_9STRA</name>
<feature type="region of interest" description="Disordered" evidence="6">
    <location>
        <begin position="686"/>
        <end position="724"/>
    </location>
</feature>
<feature type="transmembrane region" description="Helical" evidence="7">
    <location>
        <begin position="326"/>
        <end position="344"/>
    </location>
</feature>
<feature type="transmembrane region" description="Helical" evidence="7">
    <location>
        <begin position="414"/>
        <end position="433"/>
    </location>
</feature>
<gene>
    <name evidence="8" type="ORF">PF008_g13766</name>
</gene>
<organism evidence="8 9">
    <name type="scientific">Phytophthora fragariae</name>
    <dbReference type="NCBI Taxonomy" id="53985"/>
    <lineage>
        <taxon>Eukaryota</taxon>
        <taxon>Sar</taxon>
        <taxon>Stramenopiles</taxon>
        <taxon>Oomycota</taxon>
        <taxon>Peronosporomycetes</taxon>
        <taxon>Peronosporales</taxon>
        <taxon>Peronosporaceae</taxon>
        <taxon>Phytophthora</taxon>
    </lineage>
</organism>
<evidence type="ECO:0000256" key="2">
    <source>
        <dbReference type="ARBA" id="ARBA00022448"/>
    </source>
</evidence>
<dbReference type="InterPro" id="IPR036259">
    <property type="entry name" value="MFS_trans_sf"/>
</dbReference>
<comment type="caution">
    <text evidence="8">The sequence shown here is derived from an EMBL/GenBank/DDBJ whole genome shotgun (WGS) entry which is preliminary data.</text>
</comment>
<proteinExistence type="predicted"/>
<keyword evidence="2" id="KW-0813">Transport</keyword>
<feature type="transmembrane region" description="Helical" evidence="7">
    <location>
        <begin position="139"/>
        <end position="159"/>
    </location>
</feature>
<feature type="transmembrane region" description="Helical" evidence="7">
    <location>
        <begin position="171"/>
        <end position="188"/>
    </location>
</feature>
<comment type="subcellular location">
    <subcellularLocation>
        <location evidence="1">Membrane</location>
        <topology evidence="1">Multi-pass membrane protein</topology>
    </subcellularLocation>
</comment>
<feature type="region of interest" description="Disordered" evidence="6">
    <location>
        <begin position="633"/>
        <end position="653"/>
    </location>
</feature>
<evidence type="ECO:0000256" key="7">
    <source>
        <dbReference type="SAM" id="Phobius"/>
    </source>
</evidence>
<evidence type="ECO:0000256" key="5">
    <source>
        <dbReference type="ARBA" id="ARBA00023136"/>
    </source>
</evidence>